<comment type="catalytic activity">
    <reaction evidence="6">
        <text>RNA(n) + a ribonucleoside 5'-triphosphate = RNA(n+1) + diphosphate</text>
        <dbReference type="Rhea" id="RHEA:21248"/>
        <dbReference type="Rhea" id="RHEA-COMP:14527"/>
        <dbReference type="Rhea" id="RHEA-COMP:17342"/>
        <dbReference type="ChEBI" id="CHEBI:33019"/>
        <dbReference type="ChEBI" id="CHEBI:61557"/>
        <dbReference type="ChEBI" id="CHEBI:140395"/>
        <dbReference type="EC" id="2.7.7.6"/>
    </reaction>
</comment>
<keyword evidence="3" id="KW-0808">Transferase</keyword>
<organism evidence="10">
    <name type="scientific">Marseillevirus LCMAC201</name>
    <dbReference type="NCBI Taxonomy" id="2506605"/>
    <lineage>
        <taxon>Viruses</taxon>
        <taxon>Varidnaviria</taxon>
        <taxon>Bamfordvirae</taxon>
        <taxon>Nucleocytoviricota</taxon>
        <taxon>Megaviricetes</taxon>
        <taxon>Pimascovirales</taxon>
        <taxon>Pimascovirales incertae sedis</taxon>
        <taxon>Marseilleviridae</taxon>
    </lineage>
</organism>
<dbReference type="InterPro" id="IPR007083">
    <property type="entry name" value="RNA_pol_Rpb1_4"/>
</dbReference>
<evidence type="ECO:0000259" key="9">
    <source>
        <dbReference type="Pfam" id="PF05000"/>
    </source>
</evidence>
<reference evidence="10" key="1">
    <citation type="journal article" date="2019" name="MBio">
        <title>Virus Genomes from Deep Sea Sediments Expand the Ocean Megavirome and Support Independent Origins of Viral Gigantism.</title>
        <authorList>
            <person name="Backstrom D."/>
            <person name="Yutin N."/>
            <person name="Jorgensen S.L."/>
            <person name="Dharamshi J."/>
            <person name="Homa F."/>
            <person name="Zaremba-Niedwiedzka K."/>
            <person name="Spang A."/>
            <person name="Wolf Y.I."/>
            <person name="Koonin E.V."/>
            <person name="Ettema T.J."/>
        </authorList>
    </citation>
    <scope>NUCLEOTIDE SEQUENCE</scope>
</reference>
<evidence type="ECO:0000256" key="5">
    <source>
        <dbReference type="ARBA" id="ARBA00023163"/>
    </source>
</evidence>
<feature type="domain" description="RNA polymerase Rpb1" evidence="9">
    <location>
        <begin position="213"/>
        <end position="301"/>
    </location>
</feature>
<dbReference type="GO" id="GO:0000428">
    <property type="term" value="C:DNA-directed RNA polymerase complex"/>
    <property type="evidence" value="ECO:0007669"/>
    <property type="project" value="UniProtKB-KW"/>
</dbReference>
<dbReference type="EMBL" id="MK500363">
    <property type="protein sequence ID" value="QBK87621.1"/>
    <property type="molecule type" value="Genomic_DNA"/>
</dbReference>
<dbReference type="InterPro" id="IPR042102">
    <property type="entry name" value="RNA_pol_Rpb1_3_sf"/>
</dbReference>
<proteinExistence type="predicted"/>
<dbReference type="Gene3D" id="1.10.274.100">
    <property type="entry name" value="RNA polymerase Rpb1, domain 3"/>
    <property type="match status" value="1"/>
</dbReference>
<evidence type="ECO:0000259" key="7">
    <source>
        <dbReference type="Pfam" id="PF04983"/>
    </source>
</evidence>
<sequence length="474" mass="53996">MHVPQDHGTVAEVQHLMGVNKMIVSSQANRPIMGIIQDALLGSYLLTYPNTQIQRHQFMDCVFSAGNTYVNKMASLFKRAKVHYGNDLFNGRVLFSVLFPEDFQFRKRNNACKTEPEVIIKNGILIAGTIDKQIVGRSHGSVVHRLYKEYNCDRAAEFLSAVQFLINRWLSYRGFSVGMADFLISEENEQGVQMAIQKAYIEVKTIEESDDPEMLKEFRINNALNNRGQSLAINGLCEDNRLEVMINSGSKGNRMNIIQIAGHLGQNNVEGRRIQPEIDDGARTLPCFKRDDKHPRTRGFIERSFLKGLSPTEFWFHAKAGREGVINTAVKTRDSGYAERKLVKRMEDMTVLVDYTVRNTPQNIIGFSYGDSLEPSMMYDNDGPSFVDIDNVVNRLNAVVPSNPTDDEAVEILYEIRNVVRYTEVNQSVKEYRTTIKSLKEHKSTVYKKLLNVARGKLKKLLAEKKDLEVERQN</sequence>
<evidence type="ECO:0000256" key="4">
    <source>
        <dbReference type="ARBA" id="ARBA00022695"/>
    </source>
</evidence>
<feature type="domain" description="RNA polymerase Rpb1" evidence="8">
    <location>
        <begin position="308"/>
        <end position="372"/>
    </location>
</feature>
<evidence type="ECO:0000256" key="3">
    <source>
        <dbReference type="ARBA" id="ARBA00022679"/>
    </source>
</evidence>
<evidence type="ECO:0000259" key="8">
    <source>
        <dbReference type="Pfam" id="PF04998"/>
    </source>
</evidence>
<dbReference type="Pfam" id="PF04998">
    <property type="entry name" value="RNA_pol_Rpb1_5"/>
    <property type="match status" value="1"/>
</dbReference>
<dbReference type="SUPFAM" id="SSF64484">
    <property type="entry name" value="beta and beta-prime subunits of DNA dependent RNA-polymerase"/>
    <property type="match status" value="1"/>
</dbReference>
<evidence type="ECO:0000313" key="10">
    <source>
        <dbReference type="EMBL" id="QBK87621.1"/>
    </source>
</evidence>
<dbReference type="Pfam" id="PF04983">
    <property type="entry name" value="RNA_pol_Rpb1_3"/>
    <property type="match status" value="1"/>
</dbReference>
<keyword evidence="5" id="KW-0804">Transcription</keyword>
<feature type="domain" description="RNA polymerase Rpb1" evidence="7">
    <location>
        <begin position="23"/>
        <end position="181"/>
    </location>
</feature>
<dbReference type="GO" id="GO:0003899">
    <property type="term" value="F:DNA-directed RNA polymerase activity"/>
    <property type="evidence" value="ECO:0007669"/>
    <property type="project" value="UniProtKB-EC"/>
</dbReference>
<dbReference type="GO" id="GO:0006351">
    <property type="term" value="P:DNA-templated transcription"/>
    <property type="evidence" value="ECO:0007669"/>
    <property type="project" value="InterPro"/>
</dbReference>
<dbReference type="PANTHER" id="PTHR19376">
    <property type="entry name" value="DNA-DIRECTED RNA POLYMERASE"/>
    <property type="match status" value="1"/>
</dbReference>
<evidence type="ECO:0000256" key="1">
    <source>
        <dbReference type="ARBA" id="ARBA00012418"/>
    </source>
</evidence>
<dbReference type="Gene3D" id="6.10.250.2940">
    <property type="match status" value="1"/>
</dbReference>
<dbReference type="InterPro" id="IPR045867">
    <property type="entry name" value="DNA-dir_RpoC_beta_prime"/>
</dbReference>
<dbReference type="EC" id="2.7.7.6" evidence="1"/>
<dbReference type="Gene3D" id="1.10.132.30">
    <property type="match status" value="1"/>
</dbReference>
<keyword evidence="2 10" id="KW-0240">DNA-directed RNA polymerase</keyword>
<evidence type="ECO:0000256" key="6">
    <source>
        <dbReference type="ARBA" id="ARBA00048552"/>
    </source>
</evidence>
<protein>
    <recommendedName>
        <fullName evidence="1">DNA-directed RNA polymerase</fullName>
        <ecNumber evidence="1">2.7.7.6</ecNumber>
    </recommendedName>
</protein>
<accession>A0A481YXI4</accession>
<dbReference type="Pfam" id="PF05000">
    <property type="entry name" value="RNA_pol_Rpb1_4"/>
    <property type="match status" value="1"/>
</dbReference>
<dbReference type="InterPro" id="IPR007066">
    <property type="entry name" value="RNA_pol_Rpb1_3"/>
</dbReference>
<gene>
    <name evidence="10" type="ORF">LCMAC201_05340</name>
</gene>
<dbReference type="InterPro" id="IPR038120">
    <property type="entry name" value="Rpb1_funnel_sf"/>
</dbReference>
<name>A0A481YXI4_9VIRU</name>
<evidence type="ECO:0000256" key="2">
    <source>
        <dbReference type="ARBA" id="ARBA00022478"/>
    </source>
</evidence>
<dbReference type="PANTHER" id="PTHR19376:SF32">
    <property type="entry name" value="DNA-DIRECTED RNA POLYMERASE III SUBUNIT RPC1"/>
    <property type="match status" value="1"/>
</dbReference>
<dbReference type="GO" id="GO:0003677">
    <property type="term" value="F:DNA binding"/>
    <property type="evidence" value="ECO:0007669"/>
    <property type="project" value="InterPro"/>
</dbReference>
<keyword evidence="4" id="KW-0548">Nucleotidyltransferase</keyword>
<dbReference type="InterPro" id="IPR007081">
    <property type="entry name" value="RNA_pol_Rpb1_5"/>
</dbReference>